<dbReference type="PROSITE" id="PS50102">
    <property type="entry name" value="RRM"/>
    <property type="match status" value="1"/>
</dbReference>
<dbReference type="InterPro" id="IPR035979">
    <property type="entry name" value="RBD_domain_sf"/>
</dbReference>
<dbReference type="PANTHER" id="PTHR45880">
    <property type="entry name" value="RNA-BINDING MOTIF PROTEIN, X-LINKED 2"/>
    <property type="match status" value="1"/>
</dbReference>
<comment type="subcellular location">
    <subcellularLocation>
        <location evidence="1">Nucleus</location>
    </subcellularLocation>
</comment>
<keyword evidence="3 6" id="KW-0694">RNA-binding</keyword>
<keyword evidence="2" id="KW-0507">mRNA processing</keyword>
<evidence type="ECO:0000256" key="1">
    <source>
        <dbReference type="ARBA" id="ARBA00004123"/>
    </source>
</evidence>
<keyword evidence="5" id="KW-0539">Nucleus</keyword>
<organism evidence="8 9">
    <name type="scientific">Pachysolen tannophilus NRRL Y-2460</name>
    <dbReference type="NCBI Taxonomy" id="669874"/>
    <lineage>
        <taxon>Eukaryota</taxon>
        <taxon>Fungi</taxon>
        <taxon>Dikarya</taxon>
        <taxon>Ascomycota</taxon>
        <taxon>Saccharomycotina</taxon>
        <taxon>Pichiomycetes</taxon>
        <taxon>Pachysolenaceae</taxon>
        <taxon>Pachysolen</taxon>
    </lineage>
</organism>
<sequence length="113" mass="13040">MSLQKISGEFPIILVKNLPYDITSEELYELFGKFGNILQIRKGNQPDTRGSCFITYQNLKSARLANEKLSGYNFGGRYLVVLMYNVDKSKLRDESFTSRKQELENLKKIHGIE</sequence>
<dbReference type="InterPro" id="IPR012677">
    <property type="entry name" value="Nucleotide-bd_a/b_plait_sf"/>
</dbReference>
<dbReference type="GO" id="GO:0071011">
    <property type="term" value="C:precatalytic spliceosome"/>
    <property type="evidence" value="ECO:0007669"/>
    <property type="project" value="TreeGrafter"/>
</dbReference>
<dbReference type="InterPro" id="IPR034150">
    <property type="entry name" value="SF3B6_RRM"/>
</dbReference>
<evidence type="ECO:0000256" key="3">
    <source>
        <dbReference type="ARBA" id="ARBA00022884"/>
    </source>
</evidence>
<dbReference type="EMBL" id="KV454018">
    <property type="protein sequence ID" value="ODV93431.1"/>
    <property type="molecule type" value="Genomic_DNA"/>
</dbReference>
<dbReference type="AlphaFoldDB" id="A0A1E4TNW4"/>
<dbReference type="Pfam" id="PF00076">
    <property type="entry name" value="RRM_1"/>
    <property type="match status" value="1"/>
</dbReference>
<reference evidence="9" key="1">
    <citation type="submission" date="2016-05" db="EMBL/GenBank/DDBJ databases">
        <title>Comparative genomics of biotechnologically important yeasts.</title>
        <authorList>
            <consortium name="DOE Joint Genome Institute"/>
            <person name="Riley R."/>
            <person name="Haridas S."/>
            <person name="Wolfe K.H."/>
            <person name="Lopes M.R."/>
            <person name="Hittinger C.T."/>
            <person name="Goker M."/>
            <person name="Salamov A."/>
            <person name="Wisecaver J."/>
            <person name="Long T.M."/>
            <person name="Aerts A.L."/>
            <person name="Barry K."/>
            <person name="Choi C."/>
            <person name="Clum A."/>
            <person name="Coughlan A.Y."/>
            <person name="Deshpande S."/>
            <person name="Douglass A.P."/>
            <person name="Hanson S.J."/>
            <person name="Klenk H.-P."/>
            <person name="Labutti K."/>
            <person name="Lapidus A."/>
            <person name="Lindquist E."/>
            <person name="Lipzen A."/>
            <person name="Meier-Kolthoff J.P."/>
            <person name="Ohm R.A."/>
            <person name="Otillar R.P."/>
            <person name="Pangilinan J."/>
            <person name="Peng Y."/>
            <person name="Rokas A."/>
            <person name="Rosa C.A."/>
            <person name="Scheuner C."/>
            <person name="Sibirny A.A."/>
            <person name="Slot J.C."/>
            <person name="Stielow J.B."/>
            <person name="Sun H."/>
            <person name="Kurtzman C.P."/>
            <person name="Blackwell M."/>
            <person name="Grigoriev I.V."/>
            <person name="Jeffries T.W."/>
        </authorList>
    </citation>
    <scope>NUCLEOTIDE SEQUENCE [LARGE SCALE GENOMIC DNA]</scope>
    <source>
        <strain evidence="9">NRRL Y-2460</strain>
    </source>
</reference>
<dbReference type="CDD" id="cd12241">
    <property type="entry name" value="RRM_SF3B14"/>
    <property type="match status" value="1"/>
</dbReference>
<feature type="domain" description="RRM" evidence="7">
    <location>
        <begin position="11"/>
        <end position="86"/>
    </location>
</feature>
<dbReference type="InterPro" id="IPR051847">
    <property type="entry name" value="RNA_proc/Spliceosome_comp"/>
</dbReference>
<accession>A0A1E4TNW4</accession>
<dbReference type="GO" id="GO:0003723">
    <property type="term" value="F:RNA binding"/>
    <property type="evidence" value="ECO:0007669"/>
    <property type="project" value="UniProtKB-UniRule"/>
</dbReference>
<gene>
    <name evidence="8" type="ORF">PACTADRAFT_52020</name>
</gene>
<dbReference type="GO" id="GO:0071013">
    <property type="term" value="C:catalytic step 2 spliceosome"/>
    <property type="evidence" value="ECO:0007669"/>
    <property type="project" value="TreeGrafter"/>
</dbReference>
<evidence type="ECO:0000313" key="8">
    <source>
        <dbReference type="EMBL" id="ODV93431.1"/>
    </source>
</evidence>
<dbReference type="GO" id="GO:0000398">
    <property type="term" value="P:mRNA splicing, via spliceosome"/>
    <property type="evidence" value="ECO:0007669"/>
    <property type="project" value="TreeGrafter"/>
</dbReference>
<evidence type="ECO:0000256" key="4">
    <source>
        <dbReference type="ARBA" id="ARBA00023187"/>
    </source>
</evidence>
<evidence type="ECO:0000313" key="9">
    <source>
        <dbReference type="Proteomes" id="UP000094236"/>
    </source>
</evidence>
<keyword evidence="9" id="KW-1185">Reference proteome</keyword>
<keyword evidence="4" id="KW-0508">mRNA splicing</keyword>
<evidence type="ECO:0000256" key="6">
    <source>
        <dbReference type="PROSITE-ProRule" id="PRU00176"/>
    </source>
</evidence>
<name>A0A1E4TNW4_PACTA</name>
<dbReference type="Proteomes" id="UP000094236">
    <property type="component" value="Unassembled WGS sequence"/>
</dbReference>
<protein>
    <recommendedName>
        <fullName evidence="7">RRM domain-containing protein</fullName>
    </recommendedName>
</protein>
<evidence type="ECO:0000259" key="7">
    <source>
        <dbReference type="PROSITE" id="PS50102"/>
    </source>
</evidence>
<dbReference type="InterPro" id="IPR000504">
    <property type="entry name" value="RRM_dom"/>
</dbReference>
<dbReference type="GO" id="GO:0005686">
    <property type="term" value="C:U2 snRNP"/>
    <property type="evidence" value="ECO:0007669"/>
    <property type="project" value="EnsemblFungi"/>
</dbReference>
<proteinExistence type="predicted"/>
<dbReference type="STRING" id="669874.A0A1E4TNW4"/>
<dbReference type="OrthoDB" id="275748at2759"/>
<dbReference type="PANTHER" id="PTHR45880:SF1">
    <property type="entry name" value="RNA-BINDING MOTIF PROTEIN, X-LINKED 2"/>
    <property type="match status" value="1"/>
</dbReference>
<dbReference type="SUPFAM" id="SSF54928">
    <property type="entry name" value="RNA-binding domain, RBD"/>
    <property type="match status" value="1"/>
</dbReference>
<evidence type="ECO:0000256" key="2">
    <source>
        <dbReference type="ARBA" id="ARBA00022664"/>
    </source>
</evidence>
<dbReference type="Gene3D" id="3.30.70.330">
    <property type="match status" value="1"/>
</dbReference>
<dbReference type="SMART" id="SM00360">
    <property type="entry name" value="RRM"/>
    <property type="match status" value="1"/>
</dbReference>
<evidence type="ECO:0000256" key="5">
    <source>
        <dbReference type="ARBA" id="ARBA00023242"/>
    </source>
</evidence>